<proteinExistence type="predicted"/>
<dbReference type="OrthoDB" id="6252103at2759"/>
<dbReference type="PANTHER" id="PTHR19920:SF0">
    <property type="entry name" value="CYTOSOLIC IRON-SULFUR PROTEIN ASSEMBLY PROTEIN CIAO1-RELATED"/>
    <property type="match status" value="1"/>
</dbReference>
<gene>
    <name evidence="2" type="ORF">PSON_ATCC_30995.1.T0560004</name>
</gene>
<dbReference type="SMART" id="SM00320">
    <property type="entry name" value="WD40"/>
    <property type="match status" value="2"/>
</dbReference>
<dbReference type="EMBL" id="CAJJDN010000056">
    <property type="protein sequence ID" value="CAD8090419.1"/>
    <property type="molecule type" value="Genomic_DNA"/>
</dbReference>
<accession>A0A8S1NGL1</accession>
<dbReference type="InterPro" id="IPR001680">
    <property type="entry name" value="WD40_rpt"/>
</dbReference>
<evidence type="ECO:0000313" key="3">
    <source>
        <dbReference type="Proteomes" id="UP000692954"/>
    </source>
</evidence>
<dbReference type="PANTHER" id="PTHR19920">
    <property type="entry name" value="WD40 PROTEIN CIAO1"/>
    <property type="match status" value="1"/>
</dbReference>
<protein>
    <submittedName>
        <fullName evidence="2">Uncharacterized protein</fullName>
    </submittedName>
</protein>
<dbReference type="PROSITE" id="PS50294">
    <property type="entry name" value="WD_REPEATS_REGION"/>
    <property type="match status" value="1"/>
</dbReference>
<sequence>MDKESLKNQSNYQTYQVLNSQQIKKGCFEIAINIQQSLLLMASRYEIQIAFFKFGKFKQFQVIKQEKQFSSILYFHIRKSNFITNDGVSSLKIWSSNLLASIKFIQKLRGHKSSINCLLLNSEEDIVITGSNDYTIRSWKQKNEQWSSSQIIFCHNSFVYGLSINKQGNKLISCSRDCTIVVNEFSNSNQIWTVSQIIQVDKLGYIIGFICDSVFVYQPIKMNLTQAAELNSVGNDSLYIYQLDHEKKYIKKKQLLVFGDGELCESKFSFQYCSSNNLLLIKNGSQINLVKVIKNNKIDNECLEDLYNFQLNQVISFDPTYCKGKIYGTMSSDGQYIIISNYSQKIIEIREYKKQD</sequence>
<dbReference type="Pfam" id="PF00400">
    <property type="entry name" value="WD40"/>
    <property type="match status" value="2"/>
</dbReference>
<organism evidence="2 3">
    <name type="scientific">Paramecium sonneborni</name>
    <dbReference type="NCBI Taxonomy" id="65129"/>
    <lineage>
        <taxon>Eukaryota</taxon>
        <taxon>Sar</taxon>
        <taxon>Alveolata</taxon>
        <taxon>Ciliophora</taxon>
        <taxon>Intramacronucleata</taxon>
        <taxon>Oligohymenophorea</taxon>
        <taxon>Peniculida</taxon>
        <taxon>Parameciidae</taxon>
        <taxon>Paramecium</taxon>
    </lineage>
</organism>
<feature type="repeat" description="WD" evidence="1">
    <location>
        <begin position="108"/>
        <end position="149"/>
    </location>
</feature>
<keyword evidence="3" id="KW-1185">Reference proteome</keyword>
<dbReference type="PROSITE" id="PS50082">
    <property type="entry name" value="WD_REPEATS_2"/>
    <property type="match status" value="1"/>
</dbReference>
<dbReference type="GO" id="GO:0016226">
    <property type="term" value="P:iron-sulfur cluster assembly"/>
    <property type="evidence" value="ECO:0007669"/>
    <property type="project" value="TreeGrafter"/>
</dbReference>
<dbReference type="AlphaFoldDB" id="A0A8S1NGL1"/>
<comment type="caution">
    <text evidence="2">The sequence shown here is derived from an EMBL/GenBank/DDBJ whole genome shotgun (WGS) entry which is preliminary data.</text>
</comment>
<dbReference type="GO" id="GO:0097361">
    <property type="term" value="C:cytosolic [4Fe-4S] assembly targeting complex"/>
    <property type="evidence" value="ECO:0007669"/>
    <property type="project" value="TreeGrafter"/>
</dbReference>
<reference evidence="2" key="1">
    <citation type="submission" date="2021-01" db="EMBL/GenBank/DDBJ databases">
        <authorList>
            <consortium name="Genoscope - CEA"/>
            <person name="William W."/>
        </authorList>
    </citation>
    <scope>NUCLEOTIDE SEQUENCE</scope>
</reference>
<name>A0A8S1NGL1_9CILI</name>
<evidence type="ECO:0000256" key="1">
    <source>
        <dbReference type="PROSITE-ProRule" id="PRU00221"/>
    </source>
</evidence>
<keyword evidence="1" id="KW-0853">WD repeat</keyword>
<dbReference type="Proteomes" id="UP000692954">
    <property type="component" value="Unassembled WGS sequence"/>
</dbReference>
<evidence type="ECO:0000313" key="2">
    <source>
        <dbReference type="EMBL" id="CAD8090419.1"/>
    </source>
</evidence>